<dbReference type="Pfam" id="PF00093">
    <property type="entry name" value="VWC"/>
    <property type="match status" value="2"/>
</dbReference>
<proteinExistence type="predicted"/>
<evidence type="ECO:0000313" key="2">
    <source>
        <dbReference type="EMBL" id="GLD47225.1"/>
    </source>
</evidence>
<accession>A0AAD3M4Q8</accession>
<dbReference type="PROSITE" id="PS01208">
    <property type="entry name" value="VWFC_1"/>
    <property type="match status" value="1"/>
</dbReference>
<dbReference type="InterPro" id="IPR001007">
    <property type="entry name" value="VWF_dom"/>
</dbReference>
<dbReference type="Proteomes" id="UP001279410">
    <property type="component" value="Unassembled WGS sequence"/>
</dbReference>
<comment type="caution">
    <text evidence="2">The sequence shown here is derived from an EMBL/GenBank/DDBJ whole genome shotgun (WGS) entry which is preliminary data.</text>
</comment>
<feature type="domain" description="VWFC" evidence="1">
    <location>
        <begin position="67"/>
        <end position="125"/>
    </location>
</feature>
<dbReference type="GO" id="GO:0005615">
    <property type="term" value="C:extracellular space"/>
    <property type="evidence" value="ECO:0007669"/>
    <property type="project" value="TreeGrafter"/>
</dbReference>
<dbReference type="AlphaFoldDB" id="A0AAD3M4Q8"/>
<feature type="domain" description="VWFC" evidence="1">
    <location>
        <begin position="1"/>
        <end position="45"/>
    </location>
</feature>
<organism evidence="2 3">
    <name type="scientific">Lates japonicus</name>
    <name type="common">Japanese lates</name>
    <dbReference type="NCBI Taxonomy" id="270547"/>
    <lineage>
        <taxon>Eukaryota</taxon>
        <taxon>Metazoa</taxon>
        <taxon>Chordata</taxon>
        <taxon>Craniata</taxon>
        <taxon>Vertebrata</taxon>
        <taxon>Euteleostomi</taxon>
        <taxon>Actinopterygii</taxon>
        <taxon>Neopterygii</taxon>
        <taxon>Teleostei</taxon>
        <taxon>Neoteleostei</taxon>
        <taxon>Acanthomorphata</taxon>
        <taxon>Carangaria</taxon>
        <taxon>Carangaria incertae sedis</taxon>
        <taxon>Centropomidae</taxon>
        <taxon>Lates</taxon>
    </lineage>
</organism>
<reference evidence="2" key="1">
    <citation type="submission" date="2022-08" db="EMBL/GenBank/DDBJ databases">
        <title>Genome sequencing of akame (Lates japonicus).</title>
        <authorList>
            <person name="Hashiguchi Y."/>
            <person name="Takahashi H."/>
        </authorList>
    </citation>
    <scope>NUCLEOTIDE SEQUENCE</scope>
    <source>
        <strain evidence="2">Kochi</strain>
    </source>
</reference>
<protein>
    <submittedName>
        <fullName evidence="2">Collagen alpha-2(V) chain-like isoform X1</fullName>
    </submittedName>
</protein>
<dbReference type="EMBL" id="BRZM01006440">
    <property type="protein sequence ID" value="GLD47225.1"/>
    <property type="molecule type" value="Genomic_DNA"/>
</dbReference>
<dbReference type="Gene3D" id="1.20.5.320">
    <property type="entry name" value="6-Phosphogluconate Dehydrogenase, domain 3"/>
    <property type="match status" value="1"/>
</dbReference>
<name>A0AAD3M4Q8_LATJO</name>
<dbReference type="GO" id="GO:0036122">
    <property type="term" value="F:BMP binding"/>
    <property type="evidence" value="ECO:0007669"/>
    <property type="project" value="TreeGrafter"/>
</dbReference>
<keyword evidence="3" id="KW-1185">Reference proteome</keyword>
<dbReference type="Gene3D" id="6.20.200.20">
    <property type="match status" value="2"/>
</dbReference>
<dbReference type="InterPro" id="IPR052278">
    <property type="entry name" value="Chordin-like_regulators"/>
</dbReference>
<keyword evidence="2" id="KW-0176">Collagen</keyword>
<dbReference type="SMART" id="SM00214">
    <property type="entry name" value="VWC"/>
    <property type="match status" value="2"/>
</dbReference>
<evidence type="ECO:0000313" key="3">
    <source>
        <dbReference type="Proteomes" id="UP001279410"/>
    </source>
</evidence>
<dbReference type="PANTHER" id="PTHR46526">
    <property type="entry name" value="CHORDIN"/>
    <property type="match status" value="1"/>
</dbReference>
<evidence type="ECO:0000259" key="1">
    <source>
        <dbReference type="PROSITE" id="PS50184"/>
    </source>
</evidence>
<dbReference type="PROSITE" id="PS50184">
    <property type="entry name" value="VWFC_2"/>
    <property type="match status" value="2"/>
</dbReference>
<dbReference type="PANTHER" id="PTHR46526:SF1">
    <property type="entry name" value="CHORDIN"/>
    <property type="match status" value="1"/>
</dbReference>
<dbReference type="GO" id="GO:0030514">
    <property type="term" value="P:negative regulation of BMP signaling pathway"/>
    <property type="evidence" value="ECO:0007669"/>
    <property type="project" value="TreeGrafter"/>
</dbReference>
<dbReference type="GO" id="GO:0005581">
    <property type="term" value="C:collagen trimer"/>
    <property type="evidence" value="ECO:0007669"/>
    <property type="project" value="UniProtKB-KW"/>
</dbReference>
<sequence>MWNPEPCRICVCDKGTAVCEDVVCEHLGDCQKTVTPDGECCPVCLTPASTSTPKAEPTTVADESKGDNCTVDGEIHPHNDIWRPEPCRVCVCDNGVAICDEVQCEALSNCEKVVTPEGECCPVCDNFASAGRMIEIMGFKGQKGEPGDIPYVVGLPGPQGPAGPPGAQGHTGPRGFKGRKVFDAACYRVFYVAVPVGGLTELHCRQPLVPVIDTDKHMLLIITGAGSVPETKLAKVIDRNSSQGKSAACCCGKPGYLALTGPIRTDESGTCPGMPVSVISALKSCTNQASVSLRWTQTGFCSHYGKESDMFMRGFDLPNLSDYWLDGFGLDCTMLLNGDCLSRWRLGKGYVQLGW</sequence>
<dbReference type="SUPFAM" id="SSF57603">
    <property type="entry name" value="FnI-like domain"/>
    <property type="match status" value="2"/>
</dbReference>
<gene>
    <name evidence="2" type="ORF">AKAME5_002954000</name>
</gene>
<dbReference type="GO" id="GO:0009953">
    <property type="term" value="P:dorsal/ventral pattern formation"/>
    <property type="evidence" value="ECO:0007669"/>
    <property type="project" value="TreeGrafter"/>
</dbReference>